<dbReference type="PANTHER" id="PTHR44167">
    <property type="entry name" value="OVARIAN-SPECIFIC SERINE/THREONINE-PROTEIN KINASE LOK-RELATED"/>
    <property type="match status" value="1"/>
</dbReference>
<dbReference type="GO" id="GO:0044773">
    <property type="term" value="P:mitotic DNA damage checkpoint signaling"/>
    <property type="evidence" value="ECO:0007669"/>
    <property type="project" value="TreeGrafter"/>
</dbReference>
<dbReference type="GO" id="GO:0005737">
    <property type="term" value="C:cytoplasm"/>
    <property type="evidence" value="ECO:0007669"/>
    <property type="project" value="TreeGrafter"/>
</dbReference>
<organism evidence="2 3">
    <name type="scientific">Elsinoe ampelina</name>
    <dbReference type="NCBI Taxonomy" id="302913"/>
    <lineage>
        <taxon>Eukaryota</taxon>
        <taxon>Fungi</taxon>
        <taxon>Dikarya</taxon>
        <taxon>Ascomycota</taxon>
        <taxon>Pezizomycotina</taxon>
        <taxon>Dothideomycetes</taxon>
        <taxon>Dothideomycetidae</taxon>
        <taxon>Myriangiales</taxon>
        <taxon>Elsinoaceae</taxon>
        <taxon>Elsinoe</taxon>
    </lineage>
</organism>
<dbReference type="SMART" id="SM00220">
    <property type="entry name" value="S_TKc"/>
    <property type="match status" value="1"/>
</dbReference>
<proteinExistence type="predicted"/>
<keyword evidence="3" id="KW-1185">Reference proteome</keyword>
<keyword evidence="2" id="KW-0418">Kinase</keyword>
<evidence type="ECO:0000313" key="2">
    <source>
        <dbReference type="EMBL" id="KAF2219958.1"/>
    </source>
</evidence>
<evidence type="ECO:0000259" key="1">
    <source>
        <dbReference type="PROSITE" id="PS50011"/>
    </source>
</evidence>
<dbReference type="PANTHER" id="PTHR44167:SF24">
    <property type="entry name" value="SERINE_THREONINE-PROTEIN KINASE CHK2"/>
    <property type="match status" value="1"/>
</dbReference>
<gene>
    <name evidence="2" type="ORF">BDZ85DRAFT_205042</name>
</gene>
<dbReference type="GO" id="GO:0005634">
    <property type="term" value="C:nucleus"/>
    <property type="evidence" value="ECO:0007669"/>
    <property type="project" value="TreeGrafter"/>
</dbReference>
<accession>A0A6A6G353</accession>
<sequence>MLCEVTDVDTGSFKRTTFAYLDSEDVFYFGSTTIPKLKMKDEDFLTALKKVPDEDIYPLPTENVTIFRGESDEKLYVKRPKMTWYDDLAGSGVIAQLLMDEIKVTEVISKHPHPNLIGYHGCLLRRGFIAGLVLDKYHTTLEKHVNDKKLPIDIGSIMAGIKAGVQHLHSLGLAHNDINPMNILLDEEQRPIIIDFGSCKAFGEELLSAGTPGWVEDELCCTSLPQSDDYGIAKIRSWLEEHSRTW</sequence>
<dbReference type="Gene3D" id="1.10.510.10">
    <property type="entry name" value="Transferase(Phosphotransferase) domain 1"/>
    <property type="match status" value="1"/>
</dbReference>
<dbReference type="SUPFAM" id="SSF56112">
    <property type="entry name" value="Protein kinase-like (PK-like)"/>
    <property type="match status" value="1"/>
</dbReference>
<dbReference type="Pfam" id="PF00069">
    <property type="entry name" value="Pkinase"/>
    <property type="match status" value="1"/>
</dbReference>
<dbReference type="AlphaFoldDB" id="A0A6A6G353"/>
<evidence type="ECO:0000313" key="3">
    <source>
        <dbReference type="Proteomes" id="UP000799538"/>
    </source>
</evidence>
<dbReference type="InterPro" id="IPR000719">
    <property type="entry name" value="Prot_kinase_dom"/>
</dbReference>
<name>A0A6A6G353_9PEZI</name>
<dbReference type="GO" id="GO:0005524">
    <property type="term" value="F:ATP binding"/>
    <property type="evidence" value="ECO:0007669"/>
    <property type="project" value="InterPro"/>
</dbReference>
<reference evidence="3" key="1">
    <citation type="journal article" date="2020" name="Stud. Mycol.">
        <title>101 Dothideomycetes genomes: A test case for predicting lifestyles and emergence of pathogens.</title>
        <authorList>
            <person name="Haridas S."/>
            <person name="Albert R."/>
            <person name="Binder M."/>
            <person name="Bloem J."/>
            <person name="LaButti K."/>
            <person name="Salamov A."/>
            <person name="Andreopoulos B."/>
            <person name="Baker S."/>
            <person name="Barry K."/>
            <person name="Bills G."/>
            <person name="Bluhm B."/>
            <person name="Cannon C."/>
            <person name="Castanera R."/>
            <person name="Culley D."/>
            <person name="Daum C."/>
            <person name="Ezra D."/>
            <person name="Gonzalez J."/>
            <person name="Henrissat B."/>
            <person name="Kuo A."/>
            <person name="Liang C."/>
            <person name="Lipzen A."/>
            <person name="Lutzoni F."/>
            <person name="Magnuson J."/>
            <person name="Mondo S."/>
            <person name="Nolan M."/>
            <person name="Ohm R."/>
            <person name="Pangilinan J."/>
            <person name="Park H.-J."/>
            <person name="Ramirez L."/>
            <person name="Alfaro M."/>
            <person name="Sun H."/>
            <person name="Tritt A."/>
            <person name="Yoshinaga Y."/>
            <person name="Zwiers L.-H."/>
            <person name="Turgeon B."/>
            <person name="Goodwin S."/>
            <person name="Spatafora J."/>
            <person name="Crous P."/>
            <person name="Grigoriev I."/>
        </authorList>
    </citation>
    <scope>NUCLEOTIDE SEQUENCE [LARGE SCALE GENOMIC DNA]</scope>
    <source>
        <strain evidence="3">CECT 20119</strain>
    </source>
</reference>
<dbReference type="GO" id="GO:0004674">
    <property type="term" value="F:protein serine/threonine kinase activity"/>
    <property type="evidence" value="ECO:0007669"/>
    <property type="project" value="TreeGrafter"/>
</dbReference>
<dbReference type="OrthoDB" id="4062651at2759"/>
<dbReference type="EMBL" id="ML992514">
    <property type="protein sequence ID" value="KAF2219958.1"/>
    <property type="molecule type" value="Genomic_DNA"/>
</dbReference>
<keyword evidence="2" id="KW-0808">Transferase</keyword>
<protein>
    <submittedName>
        <fullName evidence="2">Kinase-like domain-containing protein</fullName>
    </submittedName>
</protein>
<dbReference type="Proteomes" id="UP000799538">
    <property type="component" value="Unassembled WGS sequence"/>
</dbReference>
<dbReference type="InterPro" id="IPR011009">
    <property type="entry name" value="Kinase-like_dom_sf"/>
</dbReference>
<feature type="domain" description="Protein kinase" evidence="1">
    <location>
        <begin position="2"/>
        <end position="246"/>
    </location>
</feature>
<dbReference type="PROSITE" id="PS50011">
    <property type="entry name" value="PROTEIN_KINASE_DOM"/>
    <property type="match status" value="1"/>
</dbReference>